<dbReference type="AlphaFoldDB" id="A0A9P5TWD4"/>
<proteinExistence type="predicted"/>
<comment type="caution">
    <text evidence="1">The sequence shown here is derived from an EMBL/GenBank/DDBJ whole genome shotgun (WGS) entry which is preliminary data.</text>
</comment>
<reference evidence="1" key="1">
    <citation type="submission" date="2020-11" db="EMBL/GenBank/DDBJ databases">
        <authorList>
            <consortium name="DOE Joint Genome Institute"/>
            <person name="Ahrendt S."/>
            <person name="Riley R."/>
            <person name="Andreopoulos W."/>
            <person name="Labutti K."/>
            <person name="Pangilinan J."/>
            <person name="Ruiz-Duenas F.J."/>
            <person name="Barrasa J.M."/>
            <person name="Sanchez-Garcia M."/>
            <person name="Camarero S."/>
            <person name="Miyauchi S."/>
            <person name="Serrano A."/>
            <person name="Linde D."/>
            <person name="Babiker R."/>
            <person name="Drula E."/>
            <person name="Ayuso-Fernandez I."/>
            <person name="Pacheco R."/>
            <person name="Padilla G."/>
            <person name="Ferreira P."/>
            <person name="Barriuso J."/>
            <person name="Kellner H."/>
            <person name="Castanera R."/>
            <person name="Alfaro M."/>
            <person name="Ramirez L."/>
            <person name="Pisabarro A.G."/>
            <person name="Kuo A."/>
            <person name="Tritt A."/>
            <person name="Lipzen A."/>
            <person name="He G."/>
            <person name="Yan M."/>
            <person name="Ng V."/>
            <person name="Cullen D."/>
            <person name="Martin F."/>
            <person name="Rosso M.-N."/>
            <person name="Henrissat B."/>
            <person name="Hibbett D."/>
            <person name="Martinez A.T."/>
            <person name="Grigoriev I.V."/>
        </authorList>
    </citation>
    <scope>NUCLEOTIDE SEQUENCE</scope>
    <source>
        <strain evidence="1">AH 40177</strain>
    </source>
</reference>
<sequence length="235" mass="26089">MVPAGVRIVGIRRVRFGCVRFAGSWFSCNQWRGHPVPHHPLLPITPLASHAPDATISPSGTMTNSQRVNTLVLHYYYVPKSINNPFFDSFFFWELSSKVIIVIIQITTAQGHKNHSDAALGTIKTLKDRAREQFDGKTIDVINPAKPAVAACNNVDVIDLSDDDFMINLHCLEVKGPSSSRVEVIYIADTEDETSPSEVIDISDTEDETHTSKCKLRVINISDMEDETDNPNARG</sequence>
<name>A0A9P5TWD4_9AGAR</name>
<evidence type="ECO:0000313" key="1">
    <source>
        <dbReference type="EMBL" id="KAF9056969.1"/>
    </source>
</evidence>
<dbReference type="EMBL" id="JADNRY010000404">
    <property type="protein sequence ID" value="KAF9056969.1"/>
    <property type="molecule type" value="Genomic_DNA"/>
</dbReference>
<gene>
    <name evidence="1" type="ORF">BDP27DRAFT_1433145</name>
</gene>
<evidence type="ECO:0000313" key="2">
    <source>
        <dbReference type="Proteomes" id="UP000772434"/>
    </source>
</evidence>
<dbReference type="Proteomes" id="UP000772434">
    <property type="component" value="Unassembled WGS sequence"/>
</dbReference>
<accession>A0A9P5TWD4</accession>
<keyword evidence="2" id="KW-1185">Reference proteome</keyword>
<organism evidence="1 2">
    <name type="scientific">Rhodocollybia butyracea</name>
    <dbReference type="NCBI Taxonomy" id="206335"/>
    <lineage>
        <taxon>Eukaryota</taxon>
        <taxon>Fungi</taxon>
        <taxon>Dikarya</taxon>
        <taxon>Basidiomycota</taxon>
        <taxon>Agaricomycotina</taxon>
        <taxon>Agaricomycetes</taxon>
        <taxon>Agaricomycetidae</taxon>
        <taxon>Agaricales</taxon>
        <taxon>Marasmiineae</taxon>
        <taxon>Omphalotaceae</taxon>
        <taxon>Rhodocollybia</taxon>
    </lineage>
</organism>
<protein>
    <submittedName>
        <fullName evidence="1">Uncharacterized protein</fullName>
    </submittedName>
</protein>